<gene>
    <name evidence="2" type="ORF">CITCOLO1_LOCUS12255</name>
</gene>
<accession>A0ABP0YMD3</accession>
<evidence type="ECO:0000256" key="1">
    <source>
        <dbReference type="SAM" id="MobiDB-lite"/>
    </source>
</evidence>
<evidence type="ECO:0000313" key="3">
    <source>
        <dbReference type="Proteomes" id="UP001642487"/>
    </source>
</evidence>
<proteinExistence type="predicted"/>
<sequence>MYSYLNIYFSCGFSPCRLQSDDMIYTHISDEISCSAYQFSKNIPQWNPKTIPLFPSNPSSPRHSPTPFFPPAGSSLLTLPESFRKTPPKISTATSQFSSSSSSS</sequence>
<dbReference type="Proteomes" id="UP001642487">
    <property type="component" value="Chromosome 4"/>
</dbReference>
<protein>
    <submittedName>
        <fullName evidence="2">Uncharacterized protein</fullName>
    </submittedName>
</protein>
<evidence type="ECO:0000313" key="2">
    <source>
        <dbReference type="EMBL" id="CAK9320211.1"/>
    </source>
</evidence>
<name>A0ABP0YMD3_9ROSI</name>
<keyword evidence="3" id="KW-1185">Reference proteome</keyword>
<dbReference type="EMBL" id="OZ021738">
    <property type="protein sequence ID" value="CAK9320211.1"/>
    <property type="molecule type" value="Genomic_DNA"/>
</dbReference>
<feature type="region of interest" description="Disordered" evidence="1">
    <location>
        <begin position="54"/>
        <end position="104"/>
    </location>
</feature>
<reference evidence="2 3" key="1">
    <citation type="submission" date="2024-03" db="EMBL/GenBank/DDBJ databases">
        <authorList>
            <person name="Gkanogiannis A."/>
            <person name="Becerra Lopez-Lavalle L."/>
        </authorList>
    </citation>
    <scope>NUCLEOTIDE SEQUENCE [LARGE SCALE GENOMIC DNA]</scope>
</reference>
<organism evidence="2 3">
    <name type="scientific">Citrullus colocynthis</name>
    <name type="common">colocynth</name>
    <dbReference type="NCBI Taxonomy" id="252529"/>
    <lineage>
        <taxon>Eukaryota</taxon>
        <taxon>Viridiplantae</taxon>
        <taxon>Streptophyta</taxon>
        <taxon>Embryophyta</taxon>
        <taxon>Tracheophyta</taxon>
        <taxon>Spermatophyta</taxon>
        <taxon>Magnoliopsida</taxon>
        <taxon>eudicotyledons</taxon>
        <taxon>Gunneridae</taxon>
        <taxon>Pentapetalae</taxon>
        <taxon>rosids</taxon>
        <taxon>fabids</taxon>
        <taxon>Cucurbitales</taxon>
        <taxon>Cucurbitaceae</taxon>
        <taxon>Benincaseae</taxon>
        <taxon>Citrullus</taxon>
    </lineage>
</organism>